<dbReference type="PANTHER" id="PTHR43796">
    <property type="entry name" value="CARBOXYNORSPERMIDINE SYNTHASE"/>
    <property type="match status" value="1"/>
</dbReference>
<dbReference type="STRING" id="57577.A0A2K3JT90"/>
<dbReference type="PANTHER" id="PTHR43796:SF2">
    <property type="entry name" value="CARBOXYNORSPERMIDINE SYNTHASE"/>
    <property type="match status" value="1"/>
</dbReference>
<sequence length="66" mass="6889">MAPTSLPLNLNFKVTATATNLPELPDKIRNSRVLVLGGTGRVGGSTATALSNLCPDLRIIVAGRNM</sequence>
<gene>
    <name evidence="1" type="ORF">L195_g058587</name>
</gene>
<comment type="caution">
    <text evidence="1">The sequence shown here is derived from an EMBL/GenBank/DDBJ whole genome shotgun (WGS) entry which is preliminary data.</text>
</comment>
<reference evidence="1 2" key="2">
    <citation type="journal article" date="2017" name="Front. Plant Sci.">
        <title>Gene Classification and Mining of Molecular Markers Useful in Red Clover (Trifolium pratense) Breeding.</title>
        <authorList>
            <person name="Istvanek J."/>
            <person name="Dluhosova J."/>
            <person name="Dluhos P."/>
            <person name="Patkova L."/>
            <person name="Nedelnik J."/>
            <person name="Repkova J."/>
        </authorList>
    </citation>
    <scope>NUCLEOTIDE SEQUENCE [LARGE SCALE GENOMIC DNA]</scope>
    <source>
        <strain evidence="2">cv. Tatra</strain>
        <tissue evidence="1">Young leaves</tissue>
    </source>
</reference>
<evidence type="ECO:0000313" key="2">
    <source>
        <dbReference type="Proteomes" id="UP000236291"/>
    </source>
</evidence>
<evidence type="ECO:0000313" key="1">
    <source>
        <dbReference type="EMBL" id="PNX57226.1"/>
    </source>
</evidence>
<dbReference type="EMBL" id="ASHM01122661">
    <property type="protein sequence ID" value="PNX57226.1"/>
    <property type="molecule type" value="Genomic_DNA"/>
</dbReference>
<protein>
    <submittedName>
        <fullName evidence="1">Saccharopine dehydrogenase</fullName>
    </submittedName>
</protein>
<dbReference type="InterPro" id="IPR036291">
    <property type="entry name" value="NAD(P)-bd_dom_sf"/>
</dbReference>
<reference evidence="1 2" key="1">
    <citation type="journal article" date="2014" name="Am. J. Bot.">
        <title>Genome assembly and annotation for red clover (Trifolium pratense; Fabaceae).</title>
        <authorList>
            <person name="Istvanek J."/>
            <person name="Jaros M."/>
            <person name="Krenek A."/>
            <person name="Repkova J."/>
        </authorList>
    </citation>
    <scope>NUCLEOTIDE SEQUENCE [LARGE SCALE GENOMIC DNA]</scope>
    <source>
        <strain evidence="2">cv. Tatra</strain>
        <tissue evidence="1">Young leaves</tissue>
    </source>
</reference>
<dbReference type="SUPFAM" id="SSF51735">
    <property type="entry name" value="NAD(P)-binding Rossmann-fold domains"/>
    <property type="match status" value="1"/>
</dbReference>
<dbReference type="AlphaFoldDB" id="A0A2K3JT90"/>
<name>A0A2K3JT90_TRIPR</name>
<dbReference type="Proteomes" id="UP000236291">
    <property type="component" value="Unassembled WGS sequence"/>
</dbReference>
<organism evidence="1 2">
    <name type="scientific">Trifolium pratense</name>
    <name type="common">Red clover</name>
    <dbReference type="NCBI Taxonomy" id="57577"/>
    <lineage>
        <taxon>Eukaryota</taxon>
        <taxon>Viridiplantae</taxon>
        <taxon>Streptophyta</taxon>
        <taxon>Embryophyta</taxon>
        <taxon>Tracheophyta</taxon>
        <taxon>Spermatophyta</taxon>
        <taxon>Magnoliopsida</taxon>
        <taxon>eudicotyledons</taxon>
        <taxon>Gunneridae</taxon>
        <taxon>Pentapetalae</taxon>
        <taxon>rosids</taxon>
        <taxon>fabids</taxon>
        <taxon>Fabales</taxon>
        <taxon>Fabaceae</taxon>
        <taxon>Papilionoideae</taxon>
        <taxon>50 kb inversion clade</taxon>
        <taxon>NPAAA clade</taxon>
        <taxon>Hologalegina</taxon>
        <taxon>IRL clade</taxon>
        <taxon>Trifolieae</taxon>
        <taxon>Trifolium</taxon>
    </lineage>
</organism>
<proteinExistence type="predicted"/>
<accession>A0A2K3JT90</accession>